<accession>A0A6N6ML88</accession>
<gene>
    <name evidence="2" type="ORF">F6X51_17875</name>
</gene>
<sequence>MTRMFRLAALSLAAASIAGAVAAVPASALDLTKKRQNLPDLVLGNEEGNDFVVENKDIELESGKAYRLRIVAKGRQEYKFYAPEFFRYIWFNQIVINHLEIHGGGPPDHLEFDDPGEIAIEFVAIKPGAYKWEARGLEAKGMTGTITVK</sequence>
<evidence type="ECO:0000256" key="1">
    <source>
        <dbReference type="SAM" id="SignalP"/>
    </source>
</evidence>
<dbReference type="InterPro" id="IPR008972">
    <property type="entry name" value="Cupredoxin"/>
</dbReference>
<protein>
    <recommendedName>
        <fullName evidence="4">Copper-binding protein</fullName>
    </recommendedName>
</protein>
<organism evidence="2 3">
    <name type="scientific">Methylobacterium planeticum</name>
    <dbReference type="NCBI Taxonomy" id="2615211"/>
    <lineage>
        <taxon>Bacteria</taxon>
        <taxon>Pseudomonadati</taxon>
        <taxon>Pseudomonadota</taxon>
        <taxon>Alphaproteobacteria</taxon>
        <taxon>Hyphomicrobiales</taxon>
        <taxon>Methylobacteriaceae</taxon>
        <taxon>Methylobacterium</taxon>
    </lineage>
</organism>
<name>A0A6N6ML88_9HYPH</name>
<dbReference type="Proteomes" id="UP000441523">
    <property type="component" value="Unassembled WGS sequence"/>
</dbReference>
<proteinExistence type="predicted"/>
<dbReference type="EMBL" id="VZZJ01000016">
    <property type="protein sequence ID" value="KAB1072023.1"/>
    <property type="molecule type" value="Genomic_DNA"/>
</dbReference>
<comment type="caution">
    <text evidence="2">The sequence shown here is derived from an EMBL/GenBank/DDBJ whole genome shotgun (WGS) entry which is preliminary data.</text>
</comment>
<dbReference type="RefSeq" id="WP_150965026.1">
    <property type="nucleotide sequence ID" value="NZ_VZZJ01000016.1"/>
</dbReference>
<reference evidence="2 3" key="1">
    <citation type="submission" date="2019-09" db="EMBL/GenBank/DDBJ databases">
        <title>YIM 132548 draft genome.</title>
        <authorList>
            <person name="Jiang L."/>
        </authorList>
    </citation>
    <scope>NUCLEOTIDE SEQUENCE [LARGE SCALE GENOMIC DNA]</scope>
    <source>
        <strain evidence="2 3">YIM 132548</strain>
    </source>
</reference>
<evidence type="ECO:0008006" key="4">
    <source>
        <dbReference type="Google" id="ProtNLM"/>
    </source>
</evidence>
<keyword evidence="3" id="KW-1185">Reference proteome</keyword>
<dbReference type="AlphaFoldDB" id="A0A6N6ML88"/>
<feature type="signal peptide" evidence="1">
    <location>
        <begin position="1"/>
        <end position="22"/>
    </location>
</feature>
<evidence type="ECO:0000313" key="2">
    <source>
        <dbReference type="EMBL" id="KAB1072023.1"/>
    </source>
</evidence>
<dbReference type="SUPFAM" id="SSF49503">
    <property type="entry name" value="Cupredoxins"/>
    <property type="match status" value="1"/>
</dbReference>
<feature type="chain" id="PRO_5026663536" description="Copper-binding protein" evidence="1">
    <location>
        <begin position="23"/>
        <end position="149"/>
    </location>
</feature>
<keyword evidence="1" id="KW-0732">Signal</keyword>
<evidence type="ECO:0000313" key="3">
    <source>
        <dbReference type="Proteomes" id="UP000441523"/>
    </source>
</evidence>